<evidence type="ECO:0000256" key="3">
    <source>
        <dbReference type="ARBA" id="ARBA00022448"/>
    </source>
</evidence>
<dbReference type="SUPFAM" id="SSF56935">
    <property type="entry name" value="Porins"/>
    <property type="match status" value="1"/>
</dbReference>
<evidence type="ECO:0000256" key="10">
    <source>
        <dbReference type="ARBA" id="ARBA00023237"/>
    </source>
</evidence>
<accession>A0A844DEX3</accession>
<evidence type="ECO:0000256" key="1">
    <source>
        <dbReference type="ARBA" id="ARBA00004571"/>
    </source>
</evidence>
<keyword evidence="10" id="KW-0998">Cell outer membrane</keyword>
<keyword evidence="4" id="KW-1134">Transmembrane beta strand</keyword>
<gene>
    <name evidence="12" type="ORF">GJ698_20830</name>
</gene>
<dbReference type="GO" id="GO:0006811">
    <property type="term" value="P:monoatomic ion transport"/>
    <property type="evidence" value="ECO:0007669"/>
    <property type="project" value="UniProtKB-KW"/>
</dbReference>
<keyword evidence="13" id="KW-1185">Reference proteome</keyword>
<evidence type="ECO:0000256" key="2">
    <source>
        <dbReference type="ARBA" id="ARBA00011233"/>
    </source>
</evidence>
<evidence type="ECO:0000256" key="8">
    <source>
        <dbReference type="ARBA" id="ARBA00023114"/>
    </source>
</evidence>
<dbReference type="InterPro" id="IPR050298">
    <property type="entry name" value="Gram-neg_bact_OMP"/>
</dbReference>
<dbReference type="Gene3D" id="2.40.160.10">
    <property type="entry name" value="Porin"/>
    <property type="match status" value="1"/>
</dbReference>
<evidence type="ECO:0000256" key="7">
    <source>
        <dbReference type="ARBA" id="ARBA00023065"/>
    </source>
</evidence>
<comment type="caution">
    <text evidence="12">The sequence shown here is derived from an EMBL/GenBank/DDBJ whole genome shotgun (WGS) entry which is preliminary data.</text>
</comment>
<keyword evidence="6" id="KW-0732">Signal</keyword>
<dbReference type="GO" id="GO:0046930">
    <property type="term" value="C:pore complex"/>
    <property type="evidence" value="ECO:0007669"/>
    <property type="project" value="UniProtKB-KW"/>
</dbReference>
<dbReference type="PANTHER" id="PTHR34501:SF9">
    <property type="entry name" value="MAJOR OUTER MEMBRANE PROTEIN P.IA"/>
    <property type="match status" value="1"/>
</dbReference>
<feature type="domain" description="Porin" evidence="11">
    <location>
        <begin position="57"/>
        <end position="364"/>
    </location>
</feature>
<proteinExistence type="predicted"/>
<reference evidence="12 13" key="1">
    <citation type="submission" date="2019-11" db="EMBL/GenBank/DDBJ databases">
        <title>Novel species isolated from a subtropical stream in China.</title>
        <authorList>
            <person name="Lu H."/>
        </authorList>
    </citation>
    <scope>NUCLEOTIDE SEQUENCE [LARGE SCALE GENOMIC DNA]</scope>
    <source>
        <strain evidence="12 13">FT26W</strain>
    </source>
</reference>
<dbReference type="GO" id="GO:0015288">
    <property type="term" value="F:porin activity"/>
    <property type="evidence" value="ECO:0007669"/>
    <property type="project" value="UniProtKB-KW"/>
</dbReference>
<dbReference type="InterPro" id="IPR023614">
    <property type="entry name" value="Porin_dom_sf"/>
</dbReference>
<keyword evidence="5" id="KW-0812">Transmembrane</keyword>
<sequence>MGERAGHRTDASRPQPRIIFCPCQADRQSPSAFLLENFTMRHPQRAAVGRLFALFLISAGLAHAEDGVQVYGLIGSYAGSIKRSDNVERTAVVGSGGLTTSWWGIRGSEDLGDGTKGIFQVEQFFQPDTGGAGRSTADPAGFSRSGWVGLSGAYGQLTIGRHTSPYYVSMQMVNPFGSSVVFSPLVVQSYVAAFSNTVIGDTVWNNVIQYVAPTVGGLSTTVVYAPGEVAGNSSVNNAGIHLRYVQGKLSAVFSAQRVRTAAVAPSTGQNAELAGVAYDAGWAKLYASAQATDNKVTNITSRTWQLGTSVPVTKSGSILASWARSTIDNPAAVVGDHNTAGLGYDYYFSRRTDVYVTYLYDHIDGKAKGNSYALGIRHLF</sequence>
<evidence type="ECO:0000313" key="12">
    <source>
        <dbReference type="EMBL" id="MRW86519.1"/>
    </source>
</evidence>
<comment type="subunit">
    <text evidence="2">Homotrimer.</text>
</comment>
<keyword evidence="7" id="KW-0406">Ion transport</keyword>
<dbReference type="InterPro" id="IPR033900">
    <property type="entry name" value="Gram_neg_porin_domain"/>
</dbReference>
<name>A0A844DEX3_9BURK</name>
<evidence type="ECO:0000256" key="6">
    <source>
        <dbReference type="ARBA" id="ARBA00022729"/>
    </source>
</evidence>
<evidence type="ECO:0000259" key="11">
    <source>
        <dbReference type="Pfam" id="PF13609"/>
    </source>
</evidence>
<evidence type="ECO:0000256" key="5">
    <source>
        <dbReference type="ARBA" id="ARBA00022692"/>
    </source>
</evidence>
<dbReference type="CDD" id="cd00342">
    <property type="entry name" value="gram_neg_porins"/>
    <property type="match status" value="1"/>
</dbReference>
<dbReference type="Pfam" id="PF13609">
    <property type="entry name" value="Porin_4"/>
    <property type="match status" value="1"/>
</dbReference>
<dbReference type="AlphaFoldDB" id="A0A844DEX3"/>
<keyword evidence="9" id="KW-0472">Membrane</keyword>
<evidence type="ECO:0000313" key="13">
    <source>
        <dbReference type="Proteomes" id="UP000439986"/>
    </source>
</evidence>
<evidence type="ECO:0000256" key="4">
    <source>
        <dbReference type="ARBA" id="ARBA00022452"/>
    </source>
</evidence>
<protein>
    <submittedName>
        <fullName evidence="12">Porin</fullName>
    </submittedName>
</protein>
<keyword evidence="3" id="KW-0813">Transport</keyword>
<evidence type="ECO:0000256" key="9">
    <source>
        <dbReference type="ARBA" id="ARBA00023136"/>
    </source>
</evidence>
<dbReference type="Proteomes" id="UP000439986">
    <property type="component" value="Unassembled WGS sequence"/>
</dbReference>
<dbReference type="GO" id="GO:0009279">
    <property type="term" value="C:cell outer membrane"/>
    <property type="evidence" value="ECO:0007669"/>
    <property type="project" value="UniProtKB-SubCell"/>
</dbReference>
<dbReference type="EMBL" id="WKJL01000017">
    <property type="protein sequence ID" value="MRW86519.1"/>
    <property type="molecule type" value="Genomic_DNA"/>
</dbReference>
<organism evidence="12 13">
    <name type="scientific">Duganella aquatilis</name>
    <dbReference type="NCBI Taxonomy" id="2666082"/>
    <lineage>
        <taxon>Bacteria</taxon>
        <taxon>Pseudomonadati</taxon>
        <taxon>Pseudomonadota</taxon>
        <taxon>Betaproteobacteria</taxon>
        <taxon>Burkholderiales</taxon>
        <taxon>Oxalobacteraceae</taxon>
        <taxon>Telluria group</taxon>
        <taxon>Duganella</taxon>
    </lineage>
</organism>
<comment type="subcellular location">
    <subcellularLocation>
        <location evidence="1">Cell outer membrane</location>
        <topology evidence="1">Multi-pass membrane protein</topology>
    </subcellularLocation>
</comment>
<keyword evidence="8" id="KW-0626">Porin</keyword>
<dbReference type="PANTHER" id="PTHR34501">
    <property type="entry name" value="PROTEIN YDDL-RELATED"/>
    <property type="match status" value="1"/>
</dbReference>